<feature type="signal peptide" evidence="1">
    <location>
        <begin position="1"/>
        <end position="27"/>
    </location>
</feature>
<sequence length="274" mass="27922">MVRVLHLLVPTAVIAFLAFIPASNAYADSGCSISELRLGTCTSGSSDGTGVDVVGTVHEGRPGRDDAAPGSKGPGRALTDAELLELLDAICVGDSHCDLRAASALNPLLVQGDPAAGGGAQPATAITISDLARFLPASGSLHAEPDGWAVIGVPANFWVDVRAITVRAALLGDAAEVRFTPQAYRFAYGDGSARSSGTPGASWAALGQMELTDTAAGHVYRSRGDVRATASVVYSAQYRFAGGPWIGVAGAVSASTPPQRVLVVAERTALTRPG</sequence>
<evidence type="ECO:0000313" key="3">
    <source>
        <dbReference type="Proteomes" id="UP000295344"/>
    </source>
</evidence>
<dbReference type="EMBL" id="SOAM01000004">
    <property type="protein sequence ID" value="TDS74825.1"/>
    <property type="molecule type" value="Genomic_DNA"/>
</dbReference>
<dbReference type="AlphaFoldDB" id="A0A4R7FD16"/>
<evidence type="ECO:0000256" key="1">
    <source>
        <dbReference type="SAM" id="SignalP"/>
    </source>
</evidence>
<reference evidence="2 3" key="1">
    <citation type="submission" date="2019-03" db="EMBL/GenBank/DDBJ databases">
        <title>Genomic Encyclopedia of Archaeal and Bacterial Type Strains, Phase II (KMG-II): from individual species to whole genera.</title>
        <authorList>
            <person name="Goeker M."/>
        </authorList>
    </citation>
    <scope>NUCLEOTIDE SEQUENCE [LARGE SCALE GENOMIC DNA]</scope>
    <source>
        <strain evidence="2 3">DSM 24782</strain>
    </source>
</reference>
<evidence type="ECO:0000313" key="2">
    <source>
        <dbReference type="EMBL" id="TDS74825.1"/>
    </source>
</evidence>
<protein>
    <recommendedName>
        <fullName evidence="4">PKD domain-containing protein</fullName>
    </recommendedName>
</protein>
<feature type="chain" id="PRO_5020210068" description="PKD domain-containing protein" evidence="1">
    <location>
        <begin position="28"/>
        <end position="274"/>
    </location>
</feature>
<gene>
    <name evidence="2" type="ORF">CLV52_3346</name>
</gene>
<accession>A0A4R7FD16</accession>
<comment type="caution">
    <text evidence="2">The sequence shown here is derived from an EMBL/GenBank/DDBJ whole genome shotgun (WGS) entry which is preliminary data.</text>
</comment>
<name>A0A4R7FD16_9MICO</name>
<keyword evidence="3" id="KW-1185">Reference proteome</keyword>
<dbReference type="Proteomes" id="UP000295344">
    <property type="component" value="Unassembled WGS sequence"/>
</dbReference>
<evidence type="ECO:0008006" key="4">
    <source>
        <dbReference type="Google" id="ProtNLM"/>
    </source>
</evidence>
<organism evidence="2 3">
    <name type="scientific">Amnibacterium kyonggiense</name>
    <dbReference type="NCBI Taxonomy" id="595671"/>
    <lineage>
        <taxon>Bacteria</taxon>
        <taxon>Bacillati</taxon>
        <taxon>Actinomycetota</taxon>
        <taxon>Actinomycetes</taxon>
        <taxon>Micrococcales</taxon>
        <taxon>Microbacteriaceae</taxon>
        <taxon>Amnibacterium</taxon>
    </lineage>
</organism>
<keyword evidence="1" id="KW-0732">Signal</keyword>
<proteinExistence type="predicted"/>